<comment type="caution">
    <text evidence="2">The sequence shown here is derived from an EMBL/GenBank/DDBJ whole genome shotgun (WGS) entry which is preliminary data.</text>
</comment>
<evidence type="ECO:0000313" key="2">
    <source>
        <dbReference type="EMBL" id="OIQ95367.1"/>
    </source>
</evidence>
<evidence type="ECO:0000259" key="1">
    <source>
        <dbReference type="PROSITE" id="PS50943"/>
    </source>
</evidence>
<gene>
    <name evidence="2" type="ORF">GALL_226350</name>
</gene>
<organism evidence="2">
    <name type="scientific">mine drainage metagenome</name>
    <dbReference type="NCBI Taxonomy" id="410659"/>
    <lineage>
        <taxon>unclassified sequences</taxon>
        <taxon>metagenomes</taxon>
        <taxon>ecological metagenomes</taxon>
    </lineage>
</organism>
<dbReference type="SMART" id="SM00091">
    <property type="entry name" value="PAS"/>
    <property type="match status" value="1"/>
</dbReference>
<dbReference type="SUPFAM" id="SSF55785">
    <property type="entry name" value="PYP-like sensor domain (PAS domain)"/>
    <property type="match status" value="1"/>
</dbReference>
<dbReference type="CDD" id="cd00093">
    <property type="entry name" value="HTH_XRE"/>
    <property type="match status" value="1"/>
</dbReference>
<dbReference type="InterPro" id="IPR010982">
    <property type="entry name" value="Lambda_DNA-bd_dom_sf"/>
</dbReference>
<proteinExistence type="predicted"/>
<dbReference type="Gene3D" id="3.30.450.20">
    <property type="entry name" value="PAS domain"/>
    <property type="match status" value="1"/>
</dbReference>
<dbReference type="Pfam" id="PF22495">
    <property type="entry name" value="HTH_92"/>
    <property type="match status" value="1"/>
</dbReference>
<name>A0A1J5RTR7_9ZZZZ</name>
<sequence>MKWGEIVRTLRRLHGAKQDAFSQLIGVNQATISRWESGGQMPGPAHQALLLNLYSQSLQQDCGHHAPVETAALPLAASLVHCRFIGMILADERRILQANDAFLDMLGYNRATLEDGGLDWQALTPPEFAAEDRRALRQVLETGRLVPFRKAYRHKNGHLVPVLLVGEMETASPLRIVASVIDLSECRPPLPPPAPA</sequence>
<dbReference type="AlphaFoldDB" id="A0A1J5RTR7"/>
<reference evidence="2" key="1">
    <citation type="submission" date="2016-10" db="EMBL/GenBank/DDBJ databases">
        <title>Sequence of Gallionella enrichment culture.</title>
        <authorList>
            <person name="Poehlein A."/>
            <person name="Muehling M."/>
            <person name="Daniel R."/>
        </authorList>
    </citation>
    <scope>NUCLEOTIDE SEQUENCE</scope>
</reference>
<feature type="domain" description="HTH cro/C1-type" evidence="1">
    <location>
        <begin position="7"/>
        <end position="38"/>
    </location>
</feature>
<dbReference type="SUPFAM" id="SSF47413">
    <property type="entry name" value="lambda repressor-like DNA-binding domains"/>
    <property type="match status" value="1"/>
</dbReference>
<dbReference type="CDD" id="cd00130">
    <property type="entry name" value="PAS"/>
    <property type="match status" value="1"/>
</dbReference>
<dbReference type="Pfam" id="PF13426">
    <property type="entry name" value="PAS_9"/>
    <property type="match status" value="1"/>
</dbReference>
<dbReference type="InterPro" id="IPR000014">
    <property type="entry name" value="PAS"/>
</dbReference>
<dbReference type="InterPro" id="IPR001387">
    <property type="entry name" value="Cro/C1-type_HTH"/>
</dbReference>
<dbReference type="Gene3D" id="1.10.260.40">
    <property type="entry name" value="lambda repressor-like DNA-binding domains"/>
    <property type="match status" value="1"/>
</dbReference>
<dbReference type="InterPro" id="IPR035965">
    <property type="entry name" value="PAS-like_dom_sf"/>
</dbReference>
<dbReference type="NCBIfam" id="TIGR00229">
    <property type="entry name" value="sensory_box"/>
    <property type="match status" value="1"/>
</dbReference>
<dbReference type="InterPro" id="IPR055172">
    <property type="entry name" value="HTH_RsaL-like"/>
</dbReference>
<dbReference type="GO" id="GO:0003677">
    <property type="term" value="F:DNA binding"/>
    <property type="evidence" value="ECO:0007669"/>
    <property type="project" value="InterPro"/>
</dbReference>
<protein>
    <submittedName>
        <fullName evidence="2">Putative diguanylate cyclase</fullName>
    </submittedName>
</protein>
<dbReference type="PROSITE" id="PS50943">
    <property type="entry name" value="HTH_CROC1"/>
    <property type="match status" value="1"/>
</dbReference>
<dbReference type="EMBL" id="MLJW01000168">
    <property type="protein sequence ID" value="OIQ95367.1"/>
    <property type="molecule type" value="Genomic_DNA"/>
</dbReference>
<accession>A0A1J5RTR7</accession>
<dbReference type="SMART" id="SM00530">
    <property type="entry name" value="HTH_XRE"/>
    <property type="match status" value="1"/>
</dbReference>